<feature type="compositionally biased region" description="Polar residues" evidence="1">
    <location>
        <begin position="28"/>
        <end position="48"/>
    </location>
</feature>
<feature type="region of interest" description="Disordered" evidence="1">
    <location>
        <begin position="24"/>
        <end position="48"/>
    </location>
</feature>
<dbReference type="Proteomes" id="UP001221302">
    <property type="component" value="Unassembled WGS sequence"/>
</dbReference>
<comment type="caution">
    <text evidence="2">The sequence shown here is derived from an EMBL/GenBank/DDBJ whole genome shotgun (WGS) entry which is preliminary data.</text>
</comment>
<dbReference type="PROSITE" id="PS51257">
    <property type="entry name" value="PROKAR_LIPOPROTEIN"/>
    <property type="match status" value="1"/>
</dbReference>
<organism evidence="2 3">
    <name type="scientific">Stygiobacter electus</name>
    <dbReference type="NCBI Taxonomy" id="3032292"/>
    <lineage>
        <taxon>Bacteria</taxon>
        <taxon>Pseudomonadati</taxon>
        <taxon>Ignavibacteriota</taxon>
        <taxon>Ignavibacteria</taxon>
        <taxon>Ignavibacteriales</taxon>
        <taxon>Melioribacteraceae</taxon>
        <taxon>Stygiobacter</taxon>
    </lineage>
</organism>
<name>A0AAE3NYX2_9BACT</name>
<gene>
    <name evidence="2" type="ORF">P0M35_10620</name>
</gene>
<accession>A0AAE3NYX2</accession>
<evidence type="ECO:0000256" key="1">
    <source>
        <dbReference type="SAM" id="MobiDB-lite"/>
    </source>
</evidence>
<reference evidence="2" key="1">
    <citation type="submission" date="2023-03" db="EMBL/GenBank/DDBJ databases">
        <title>Stygiobacter electus gen. nov., sp. nov., facultatively anaerobic thermotolerant bacterium of the class Ignavibacteria from a well of Yessentuki mineral water deposit.</title>
        <authorList>
            <person name="Podosokorskaya O.A."/>
            <person name="Elcheninov A.G."/>
            <person name="Petrova N.F."/>
            <person name="Zavarzina D.G."/>
            <person name="Kublanov I.V."/>
            <person name="Merkel A.Y."/>
        </authorList>
    </citation>
    <scope>NUCLEOTIDE SEQUENCE</scope>
    <source>
        <strain evidence="2">09-Me</strain>
    </source>
</reference>
<evidence type="ECO:0000313" key="3">
    <source>
        <dbReference type="Proteomes" id="UP001221302"/>
    </source>
</evidence>
<protein>
    <submittedName>
        <fullName evidence="2">Uncharacterized protein</fullName>
    </submittedName>
</protein>
<dbReference type="RefSeq" id="WP_321536376.1">
    <property type="nucleotide sequence ID" value="NZ_JARGDL010000015.1"/>
</dbReference>
<proteinExistence type="predicted"/>
<dbReference type="AlphaFoldDB" id="A0AAE3NYX2"/>
<sequence>MKNVKYILLATLVFGFLITGCKKENDPTEPNSSTNISNPTGQPMPSFSSSADYGGAMASINYYMAAPIAGLPDISTNAATGIFGDGVDAGAVTVNINQLGKLTTNGKTYYMATDMNNPMNVLNLNWGGANHFWNVAGANGIPAFSGSVKSPNDYTITTPLNNASVTKSSGIQVKWSNTSTTSKILVQLINIQNKGQVKVYQDLTDNGSYTIPTADLSSFSGDCRLFVVRYTYNSVTAGGKKYYMVSEIVKSINVKMN</sequence>
<dbReference type="EMBL" id="JARGDL010000015">
    <property type="protein sequence ID" value="MDF1612606.1"/>
    <property type="molecule type" value="Genomic_DNA"/>
</dbReference>
<evidence type="ECO:0000313" key="2">
    <source>
        <dbReference type="EMBL" id="MDF1612606.1"/>
    </source>
</evidence>
<keyword evidence="3" id="KW-1185">Reference proteome</keyword>